<dbReference type="Pfam" id="PF01055">
    <property type="entry name" value="Glyco_hydro_31_2nd"/>
    <property type="match status" value="1"/>
</dbReference>
<proteinExistence type="inferred from homology"/>
<evidence type="ECO:0000256" key="6">
    <source>
        <dbReference type="RuleBase" id="RU361185"/>
    </source>
</evidence>
<dbReference type="CDD" id="cd06593">
    <property type="entry name" value="GH31_xylosidase_YicI"/>
    <property type="match status" value="1"/>
</dbReference>
<evidence type="ECO:0000256" key="3">
    <source>
        <dbReference type="ARBA" id="ARBA00023295"/>
    </source>
</evidence>
<dbReference type="Proteomes" id="UP000700596">
    <property type="component" value="Unassembled WGS sequence"/>
</dbReference>
<dbReference type="PANTHER" id="PTHR43053:SF4">
    <property type="entry name" value="MYOGENESIS-REGULATING GLYCOSIDASE"/>
    <property type="match status" value="1"/>
</dbReference>
<dbReference type="GO" id="GO:0005975">
    <property type="term" value="P:carbohydrate metabolic process"/>
    <property type="evidence" value="ECO:0007669"/>
    <property type="project" value="InterPro"/>
</dbReference>
<dbReference type="Pfam" id="PF13802">
    <property type="entry name" value="Gal_mutarotas_2"/>
    <property type="match status" value="1"/>
</dbReference>
<evidence type="ECO:0000313" key="10">
    <source>
        <dbReference type="EMBL" id="KAH7112106.1"/>
    </source>
</evidence>
<evidence type="ECO:0000256" key="1">
    <source>
        <dbReference type="ARBA" id="ARBA00007806"/>
    </source>
</evidence>
<evidence type="ECO:0000259" key="9">
    <source>
        <dbReference type="Pfam" id="PF21365"/>
    </source>
</evidence>
<dbReference type="SUPFAM" id="SSF74650">
    <property type="entry name" value="Galactose mutarotase-like"/>
    <property type="match status" value="1"/>
</dbReference>
<dbReference type="Gene3D" id="2.60.40.1760">
    <property type="entry name" value="glycosyl hydrolase (family 31)"/>
    <property type="match status" value="1"/>
</dbReference>
<evidence type="ECO:0000313" key="11">
    <source>
        <dbReference type="Proteomes" id="UP000700596"/>
    </source>
</evidence>
<evidence type="ECO:0000256" key="2">
    <source>
        <dbReference type="ARBA" id="ARBA00022801"/>
    </source>
</evidence>
<gene>
    <name evidence="10" type="ORF">B0J11DRAFT_554225</name>
</gene>
<accession>A0A9P9D460</accession>
<keyword evidence="3 6" id="KW-0326">Glycosidase</keyword>
<dbReference type="InterPro" id="IPR025887">
    <property type="entry name" value="Glyco_hydro_31_N_dom"/>
</dbReference>
<dbReference type="InterPro" id="IPR050985">
    <property type="entry name" value="Alpha-glycosidase_related"/>
</dbReference>
<dbReference type="InterPro" id="IPR013780">
    <property type="entry name" value="Glyco_hydro_b"/>
</dbReference>
<evidence type="ECO:0000259" key="8">
    <source>
        <dbReference type="Pfam" id="PF13802"/>
    </source>
</evidence>
<dbReference type="SUPFAM" id="SSF51011">
    <property type="entry name" value="Glycosyl hydrolase domain"/>
    <property type="match status" value="1"/>
</dbReference>
<dbReference type="GO" id="GO:0030246">
    <property type="term" value="F:carbohydrate binding"/>
    <property type="evidence" value="ECO:0007669"/>
    <property type="project" value="InterPro"/>
</dbReference>
<evidence type="ECO:0000259" key="7">
    <source>
        <dbReference type="Pfam" id="PF01055"/>
    </source>
</evidence>
<comment type="similarity">
    <text evidence="1 6">Belongs to the glycosyl hydrolase 31 family.</text>
</comment>
<keyword evidence="2 6" id="KW-0378">Hydrolase</keyword>
<comment type="catalytic activity">
    <reaction evidence="4">
        <text>Hydrolysis of terminal, non-reducing alpha-D-xylose residues with release of alpha-D-xylose.</text>
        <dbReference type="EC" id="3.2.1.177"/>
    </reaction>
</comment>
<dbReference type="CDD" id="cd14752">
    <property type="entry name" value="GH31_N"/>
    <property type="match status" value="1"/>
</dbReference>
<organism evidence="10 11">
    <name type="scientific">Dendryphion nanum</name>
    <dbReference type="NCBI Taxonomy" id="256645"/>
    <lineage>
        <taxon>Eukaryota</taxon>
        <taxon>Fungi</taxon>
        <taxon>Dikarya</taxon>
        <taxon>Ascomycota</taxon>
        <taxon>Pezizomycotina</taxon>
        <taxon>Dothideomycetes</taxon>
        <taxon>Pleosporomycetidae</taxon>
        <taxon>Pleosporales</taxon>
        <taxon>Torulaceae</taxon>
        <taxon>Dendryphion</taxon>
    </lineage>
</organism>
<dbReference type="OrthoDB" id="10070917at2759"/>
<dbReference type="EMBL" id="JAGMWT010000022">
    <property type="protein sequence ID" value="KAH7112106.1"/>
    <property type="molecule type" value="Genomic_DNA"/>
</dbReference>
<dbReference type="InterPro" id="IPR000322">
    <property type="entry name" value="Glyco_hydro_31_TIM"/>
</dbReference>
<reference evidence="10" key="1">
    <citation type="journal article" date="2021" name="Nat. Commun.">
        <title>Genetic determinants of endophytism in the Arabidopsis root mycobiome.</title>
        <authorList>
            <person name="Mesny F."/>
            <person name="Miyauchi S."/>
            <person name="Thiergart T."/>
            <person name="Pickel B."/>
            <person name="Atanasova L."/>
            <person name="Karlsson M."/>
            <person name="Huettel B."/>
            <person name="Barry K.W."/>
            <person name="Haridas S."/>
            <person name="Chen C."/>
            <person name="Bauer D."/>
            <person name="Andreopoulos W."/>
            <person name="Pangilinan J."/>
            <person name="LaButti K."/>
            <person name="Riley R."/>
            <person name="Lipzen A."/>
            <person name="Clum A."/>
            <person name="Drula E."/>
            <person name="Henrissat B."/>
            <person name="Kohler A."/>
            <person name="Grigoriev I.V."/>
            <person name="Martin F.M."/>
            <person name="Hacquard S."/>
        </authorList>
    </citation>
    <scope>NUCLEOTIDE SEQUENCE</scope>
    <source>
        <strain evidence="10">MPI-CAGE-CH-0243</strain>
    </source>
</reference>
<dbReference type="InterPro" id="IPR011013">
    <property type="entry name" value="Gal_mutarotase_sf_dom"/>
</dbReference>
<feature type="domain" description="Glycosyl hydrolase family 31 C-terminal" evidence="9">
    <location>
        <begin position="553"/>
        <end position="637"/>
    </location>
</feature>
<dbReference type="AlphaFoldDB" id="A0A9P9D460"/>
<comment type="caution">
    <text evidence="10">The sequence shown here is derived from an EMBL/GenBank/DDBJ whole genome shotgun (WGS) entry which is preliminary data.</text>
</comment>
<name>A0A9P9D460_9PLEO</name>
<dbReference type="EC" id="3.2.1.177" evidence="5"/>
<dbReference type="InterPro" id="IPR048395">
    <property type="entry name" value="Glyco_hydro_31_C"/>
</dbReference>
<keyword evidence="11" id="KW-1185">Reference proteome</keyword>
<dbReference type="FunFam" id="3.20.20.80:FF:000053">
    <property type="entry name" value="Alpha-xylosidase YicI"/>
    <property type="match status" value="1"/>
</dbReference>
<dbReference type="NCBIfam" id="NF007940">
    <property type="entry name" value="PRK10658.1"/>
    <property type="match status" value="1"/>
</dbReference>
<dbReference type="InterPro" id="IPR017853">
    <property type="entry name" value="GH"/>
</dbReference>
<feature type="domain" description="Glycoside hydrolase family 31 N-terminal" evidence="8">
    <location>
        <begin position="35"/>
        <end position="181"/>
    </location>
</feature>
<evidence type="ECO:0000256" key="5">
    <source>
        <dbReference type="ARBA" id="ARBA00066962"/>
    </source>
</evidence>
<protein>
    <recommendedName>
        <fullName evidence="5">alpha-D-xyloside xylohydrolase</fullName>
        <ecNumber evidence="5">3.2.1.177</ecNumber>
    </recommendedName>
</protein>
<dbReference type="Gene3D" id="3.20.20.80">
    <property type="entry name" value="Glycosidases"/>
    <property type="match status" value="1"/>
</dbReference>
<feature type="domain" description="Glycoside hydrolase family 31 TIM barrel" evidence="7">
    <location>
        <begin position="227"/>
        <end position="545"/>
    </location>
</feature>
<dbReference type="PANTHER" id="PTHR43053">
    <property type="entry name" value="GLYCOSIDASE FAMILY 31"/>
    <property type="match status" value="1"/>
</dbReference>
<evidence type="ECO:0000256" key="4">
    <source>
        <dbReference type="ARBA" id="ARBA00052064"/>
    </source>
</evidence>
<dbReference type="GO" id="GO:0061634">
    <property type="term" value="F:alpha-D-xyloside xylohydrolase"/>
    <property type="evidence" value="ECO:0007669"/>
    <property type="project" value="UniProtKB-EC"/>
</dbReference>
<dbReference type="Pfam" id="PF21365">
    <property type="entry name" value="Glyco_hydro_31_3rd"/>
    <property type="match status" value="1"/>
</dbReference>
<sequence>MVKFSHGCWHPAPDTIIDWAVETVKARANEDSLHFVTQNHIAPITTSKDDKSLKLNVGDLSATVNIEPKAFDLSFRHKSKLLTRLGWRSIGYVKEGTTALHPKANYTDPNRGKRWVTYQLQLGVGEKVYGLGERFGPFAKNGQSIDMWNDDGGTGSELTYKNVPFYLTSSGYGIFIPTSSFMSLEVQSERTTRVNIAVPGESLSIYLIYGVTPKDILSTYAKITGAPALPPAWTFGLWLSTSFTTNYDENTVTSFLDGMSERDIPVSVFHFDCFWMPGFEWCDYEFDKDYFPDAAGQLRRLKEKGIHICVWINPYIAQESSIFDEAAEKGYFIKRSDGSVWQYDFWQAGMGFVDFTNPEACQWYQEKLQKLVDLGVDSFKTDFGERIPTGDVVYFDESDPQKMHNYYSFLYNKVTFEVLEKSYGKNKAALFARSATAGCQRFPVHWGGDPYSTFEAMAETLRGGLSLALSGFGYWAHDIGGFEGKPDPALFKRWIAFGLLSSHSRLHGSASFRVPWLIDETEEASKVLKHFVSIKHQLMPYIYSQAISTHCTGVPMLRAMFLEYPSDPAVWHLDQQYMLGDSLLVAPVFNEEGSVTFYVPQGEWYGIVDKKIRKGPGYVTESFDYFGLPVLLKPGGAIALGTGGENLLVNVVEGMHVIVSLPHHEELGMAAASLKVTATENEVVLVVVEGKVVGPWEVVVVNKTIGRVAGGEASEAGVISVTDGTAKVTLTW</sequence>
<dbReference type="SUPFAM" id="SSF51445">
    <property type="entry name" value="(Trans)glycosidases"/>
    <property type="match status" value="1"/>
</dbReference>
<dbReference type="Gene3D" id="2.60.40.1180">
    <property type="entry name" value="Golgi alpha-mannosidase II"/>
    <property type="match status" value="1"/>
</dbReference>